<keyword evidence="4" id="KW-0997">Cell inner membrane</keyword>
<protein>
    <recommendedName>
        <fullName evidence="16">Putative tyrosine-protein kinase EpsB</fullName>
    </recommendedName>
    <alternativeName>
        <fullName evidence="17">EPS I polysaccharide export protein EpsB</fullName>
    </alternativeName>
</protein>
<evidence type="ECO:0000256" key="13">
    <source>
        <dbReference type="ARBA" id="ARBA00023169"/>
    </source>
</evidence>
<dbReference type="Pfam" id="PF13807">
    <property type="entry name" value="GNVR"/>
    <property type="match status" value="1"/>
</dbReference>
<accession>A0A132F7S1</accession>
<dbReference type="KEGG" id="bpsl:WS57_16260"/>
<reference evidence="23 24" key="1">
    <citation type="submission" date="2015-11" db="EMBL/GenBank/DDBJ databases">
        <title>Expanding the genomic diversity of Burkholderia species for the development of highly accurate diagnostics.</title>
        <authorList>
            <person name="Sahl J."/>
            <person name="Keim P."/>
            <person name="Wagner D."/>
        </authorList>
    </citation>
    <scope>NUCLEOTIDE SEQUENCE [LARGE SCALE GENOMIC DNA]</scope>
    <source>
        <strain evidence="23 24">MSMB574WGS</strain>
    </source>
</reference>
<evidence type="ECO:0000259" key="22">
    <source>
        <dbReference type="Pfam" id="PF13807"/>
    </source>
</evidence>
<keyword evidence="3" id="KW-1003">Cell membrane</keyword>
<dbReference type="InterPro" id="IPR005700">
    <property type="entry name" value="EPS_ExoP-like"/>
</dbReference>
<sequence length="737" mass="80561">MASIQENPINDPAAGDAVRLADYLVVLTESWRLIAVITAIGVFVGVLYAFLSHPVYRADAMIQVEDNSGSAKDALGELASIFDTKATAAAEIELIRSRMVVGEAVSQLHLDIVVQPRYFPIVGAWFARRAGNDGVAAPMFGLKRFAWGGERIVVSKFDVPDAWNRKTFVLKATADQSYELYDPDGNFVLRGKAGVEAGGALKDKGVAHLVVERLVARPETEFQLVRNSTLATIDAIQKSLTIDEKTKDSGIIGLKLDGADNARTTETVNAIARNYVKQNIDRKSAEAEHTLTFLDQQLPQLRKELDRAEDRYNAFRNKNGTVDLSEESRLLLQQIVDNKTKLLDLQQQRLGLAERFAPTHPSIAGLDAQIKAMQSTQDALTRRISMLPDTEQTALRLLRDVRVNTELYTNLLNSAQQLKIMKAGQVGNVRVVDYAELAERPFRPNRPVVVALAAVLGLLAGVIAAFVRKALYGGVEHSEEIESIGLPVYGVVPHSEKQKQIHRGSQAGSANARVLAVEAPTDVAIEGVRSLRTALQFALLNAENNIVMVTGSRPEVGKTFISSNLSAVLAATGKRVLLIDADMRRGDVHTYFGLKRRAGLSDVIGGAEFDRMVLRDVVPGLDVLPNGMSPPNPSELLMSEQFRALLDYGSRHYDIVIVDTPPVLAVTDCVLIGKHAATTLLVVRHGFHPLSEIRESVKRLRNGGVIVKGALFTDVPQRRVGYGTYYAGYYGYESNAG</sequence>
<keyword evidence="7" id="KW-0547">Nucleotide-binding</keyword>
<evidence type="ECO:0000256" key="3">
    <source>
        <dbReference type="ARBA" id="ARBA00022475"/>
    </source>
</evidence>
<dbReference type="InterPro" id="IPR027417">
    <property type="entry name" value="P-loop_NTPase"/>
</dbReference>
<keyword evidence="13" id="KW-0270">Exopolysaccharide synthesis</keyword>
<feature type="coiled-coil region" evidence="18">
    <location>
        <begin position="291"/>
        <end position="318"/>
    </location>
</feature>
<dbReference type="PANTHER" id="PTHR32309">
    <property type="entry name" value="TYROSINE-PROTEIN KINASE"/>
    <property type="match status" value="1"/>
</dbReference>
<evidence type="ECO:0000256" key="1">
    <source>
        <dbReference type="ARBA" id="ARBA00004429"/>
    </source>
</evidence>
<dbReference type="InterPro" id="IPR025669">
    <property type="entry name" value="AAA_dom"/>
</dbReference>
<keyword evidence="6 19" id="KW-0812">Transmembrane</keyword>
<dbReference type="Pfam" id="PF23607">
    <property type="entry name" value="WZC_N"/>
    <property type="match status" value="1"/>
</dbReference>
<dbReference type="InterPro" id="IPR003856">
    <property type="entry name" value="LPS_length_determ_N"/>
</dbReference>
<evidence type="ECO:0000256" key="14">
    <source>
        <dbReference type="ARBA" id="ARBA00053015"/>
    </source>
</evidence>
<dbReference type="FunFam" id="3.40.50.300:FF:000527">
    <property type="entry name" value="Tyrosine-protein kinase etk"/>
    <property type="match status" value="1"/>
</dbReference>
<evidence type="ECO:0000259" key="20">
    <source>
        <dbReference type="Pfam" id="PF02706"/>
    </source>
</evidence>
<keyword evidence="8 23" id="KW-0418">Kinase</keyword>
<dbReference type="GO" id="GO:0042802">
    <property type="term" value="F:identical protein binding"/>
    <property type="evidence" value="ECO:0007669"/>
    <property type="project" value="UniProtKB-ARBA"/>
</dbReference>
<evidence type="ECO:0000313" key="23">
    <source>
        <dbReference type="EMBL" id="KWF72275.1"/>
    </source>
</evidence>
<dbReference type="Proteomes" id="UP000061512">
    <property type="component" value="Unassembled WGS sequence"/>
</dbReference>
<keyword evidence="10 19" id="KW-1133">Transmembrane helix</keyword>
<dbReference type="NCBIfam" id="TIGR01007">
    <property type="entry name" value="eps_fam"/>
    <property type="match status" value="1"/>
</dbReference>
<organism evidence="23 24">
    <name type="scientific">Burkholderia pseudomultivorans</name>
    <dbReference type="NCBI Taxonomy" id="1207504"/>
    <lineage>
        <taxon>Bacteria</taxon>
        <taxon>Pseudomonadati</taxon>
        <taxon>Pseudomonadota</taxon>
        <taxon>Betaproteobacteria</taxon>
        <taxon>Burkholderiales</taxon>
        <taxon>Burkholderiaceae</taxon>
        <taxon>Burkholderia</taxon>
        <taxon>Burkholderia cepacia complex</taxon>
    </lineage>
</organism>
<dbReference type="RefSeq" id="WP_059519318.1">
    <property type="nucleotide sequence ID" value="NZ_CP013378.1"/>
</dbReference>
<comment type="subcellular location">
    <subcellularLocation>
        <location evidence="1">Cell inner membrane</location>
        <topology evidence="1">Multi-pass membrane protein</topology>
    </subcellularLocation>
</comment>
<dbReference type="InterPro" id="IPR050445">
    <property type="entry name" value="Bact_polysacc_biosynth/exp"/>
</dbReference>
<dbReference type="GO" id="GO:0004713">
    <property type="term" value="F:protein tyrosine kinase activity"/>
    <property type="evidence" value="ECO:0007669"/>
    <property type="project" value="UniProtKB-KW"/>
</dbReference>
<evidence type="ECO:0000256" key="8">
    <source>
        <dbReference type="ARBA" id="ARBA00022777"/>
    </source>
</evidence>
<dbReference type="InterPro" id="IPR005702">
    <property type="entry name" value="Wzc-like_C"/>
</dbReference>
<keyword evidence="9" id="KW-0067">ATP-binding</keyword>
<evidence type="ECO:0000256" key="2">
    <source>
        <dbReference type="ARBA" id="ARBA00008883"/>
    </source>
</evidence>
<dbReference type="CDD" id="cd05387">
    <property type="entry name" value="BY-kinase"/>
    <property type="match status" value="1"/>
</dbReference>
<evidence type="ECO:0000256" key="16">
    <source>
        <dbReference type="ARBA" id="ARBA00067833"/>
    </source>
</evidence>
<evidence type="ECO:0000256" key="15">
    <source>
        <dbReference type="ARBA" id="ARBA00054296"/>
    </source>
</evidence>
<feature type="domain" description="Polysaccharide chain length determinant N-terminal" evidence="20">
    <location>
        <begin position="20"/>
        <end position="108"/>
    </location>
</feature>
<feature type="domain" description="Tyrosine-protein kinase G-rich" evidence="22">
    <location>
        <begin position="389"/>
        <end position="470"/>
    </location>
</feature>
<dbReference type="GO" id="GO:0000271">
    <property type="term" value="P:polysaccharide biosynthetic process"/>
    <property type="evidence" value="ECO:0007669"/>
    <property type="project" value="UniProtKB-KW"/>
</dbReference>
<comment type="function">
    <text evidence="15">Probably involved in polymerization and/or export of exopolysaccharide EPS I which functions as a virulence factor. May be involved in an ATP-dependent process in the pathway for EPS I production, possibly export of the trimeric repeat units across the inner membrane or their polymerization.</text>
</comment>
<keyword evidence="18" id="KW-0175">Coiled coil</keyword>
<dbReference type="AlphaFoldDB" id="A0A132F7S1"/>
<dbReference type="Pfam" id="PF02706">
    <property type="entry name" value="Wzz"/>
    <property type="match status" value="1"/>
</dbReference>
<evidence type="ECO:0000313" key="24">
    <source>
        <dbReference type="Proteomes" id="UP000061512"/>
    </source>
</evidence>
<dbReference type="Gene3D" id="1.10.287.1490">
    <property type="match status" value="1"/>
</dbReference>
<evidence type="ECO:0000256" key="4">
    <source>
        <dbReference type="ARBA" id="ARBA00022519"/>
    </source>
</evidence>
<name>A0A132F7S1_9BURK</name>
<dbReference type="NCBIfam" id="TIGR01005">
    <property type="entry name" value="eps_transp_fam"/>
    <property type="match status" value="1"/>
</dbReference>
<dbReference type="Gene3D" id="3.40.50.300">
    <property type="entry name" value="P-loop containing nucleotide triphosphate hydrolases"/>
    <property type="match status" value="1"/>
</dbReference>
<evidence type="ECO:0000256" key="12">
    <source>
        <dbReference type="ARBA" id="ARBA00023137"/>
    </source>
</evidence>
<evidence type="ECO:0000256" key="6">
    <source>
        <dbReference type="ARBA" id="ARBA00022692"/>
    </source>
</evidence>
<dbReference type="InterPro" id="IPR032807">
    <property type="entry name" value="GNVR"/>
</dbReference>
<comment type="caution">
    <text evidence="23">The sequence shown here is derived from an EMBL/GenBank/DDBJ whole genome shotgun (WGS) entry which is preliminary data.</text>
</comment>
<evidence type="ECO:0000256" key="19">
    <source>
        <dbReference type="SAM" id="Phobius"/>
    </source>
</evidence>
<dbReference type="GO" id="GO:0005886">
    <property type="term" value="C:plasma membrane"/>
    <property type="evidence" value="ECO:0007669"/>
    <property type="project" value="UniProtKB-SubCell"/>
</dbReference>
<feature type="transmembrane region" description="Helical" evidence="19">
    <location>
        <begin position="448"/>
        <end position="467"/>
    </location>
</feature>
<evidence type="ECO:0000256" key="11">
    <source>
        <dbReference type="ARBA" id="ARBA00023136"/>
    </source>
</evidence>
<evidence type="ECO:0000256" key="18">
    <source>
        <dbReference type="SAM" id="Coils"/>
    </source>
</evidence>
<dbReference type="PANTHER" id="PTHR32309:SF32">
    <property type="entry name" value="TYROSINE-PROTEIN KINASE ETK-RELATED"/>
    <property type="match status" value="1"/>
</dbReference>
<evidence type="ECO:0000256" key="9">
    <source>
        <dbReference type="ARBA" id="ARBA00022840"/>
    </source>
</evidence>
<evidence type="ECO:0000256" key="7">
    <source>
        <dbReference type="ARBA" id="ARBA00022741"/>
    </source>
</evidence>
<feature type="domain" description="AAA" evidence="21">
    <location>
        <begin position="549"/>
        <end position="667"/>
    </location>
</feature>
<dbReference type="Pfam" id="PF13614">
    <property type="entry name" value="AAA_31"/>
    <property type="match status" value="1"/>
</dbReference>
<keyword evidence="11 19" id="KW-0472">Membrane</keyword>
<keyword evidence="5" id="KW-0808">Transferase</keyword>
<dbReference type="GO" id="GO:0005524">
    <property type="term" value="F:ATP binding"/>
    <property type="evidence" value="ECO:0007669"/>
    <property type="project" value="UniProtKB-KW"/>
</dbReference>
<keyword evidence="12" id="KW-0829">Tyrosine-protein kinase</keyword>
<evidence type="ECO:0000256" key="17">
    <source>
        <dbReference type="ARBA" id="ARBA00081049"/>
    </source>
</evidence>
<proteinExistence type="inferred from homology"/>
<comment type="catalytic activity">
    <reaction evidence="14">
        <text>L-tyrosyl-[protein] + ATP = O-phospho-L-tyrosyl-[protein] + ADP + H(+)</text>
        <dbReference type="Rhea" id="RHEA:10596"/>
        <dbReference type="Rhea" id="RHEA-COMP:10136"/>
        <dbReference type="Rhea" id="RHEA-COMP:20101"/>
        <dbReference type="ChEBI" id="CHEBI:15378"/>
        <dbReference type="ChEBI" id="CHEBI:30616"/>
        <dbReference type="ChEBI" id="CHEBI:46858"/>
        <dbReference type="ChEBI" id="CHEBI:61978"/>
        <dbReference type="ChEBI" id="CHEBI:456216"/>
    </reaction>
</comment>
<gene>
    <name evidence="23" type="ORF">WT57_06640</name>
</gene>
<evidence type="ECO:0000256" key="10">
    <source>
        <dbReference type="ARBA" id="ARBA00022989"/>
    </source>
</evidence>
<evidence type="ECO:0000259" key="21">
    <source>
        <dbReference type="Pfam" id="PF13614"/>
    </source>
</evidence>
<dbReference type="SUPFAM" id="SSF52540">
    <property type="entry name" value="P-loop containing nucleoside triphosphate hydrolases"/>
    <property type="match status" value="1"/>
</dbReference>
<evidence type="ECO:0000256" key="5">
    <source>
        <dbReference type="ARBA" id="ARBA00022679"/>
    </source>
</evidence>
<comment type="similarity">
    <text evidence="2">Belongs to the etk/wzc family.</text>
</comment>
<dbReference type="EMBL" id="LPJX01000001">
    <property type="protein sequence ID" value="KWF72275.1"/>
    <property type="molecule type" value="Genomic_DNA"/>
</dbReference>
<feature type="transmembrane region" description="Helical" evidence="19">
    <location>
        <begin position="31"/>
        <end position="51"/>
    </location>
</feature>